<name>A0AAW2ILA9_SESRA</name>
<proteinExistence type="predicted"/>
<reference evidence="1" key="1">
    <citation type="submission" date="2020-06" db="EMBL/GenBank/DDBJ databases">
        <authorList>
            <person name="Li T."/>
            <person name="Hu X."/>
            <person name="Zhang T."/>
            <person name="Song X."/>
            <person name="Zhang H."/>
            <person name="Dai N."/>
            <person name="Sheng W."/>
            <person name="Hou X."/>
            <person name="Wei L."/>
        </authorList>
    </citation>
    <scope>NUCLEOTIDE SEQUENCE</scope>
    <source>
        <strain evidence="1">G02</strain>
        <tissue evidence="1">Leaf</tissue>
    </source>
</reference>
<gene>
    <name evidence="1" type="ORF">Sradi_7244900</name>
</gene>
<comment type="caution">
    <text evidence="1">The sequence shown here is derived from an EMBL/GenBank/DDBJ whole genome shotgun (WGS) entry which is preliminary data.</text>
</comment>
<protein>
    <submittedName>
        <fullName evidence="1">Uncharacterized protein</fullName>
    </submittedName>
</protein>
<dbReference type="EMBL" id="JACGWJ010001343">
    <property type="protein sequence ID" value="KAL0282979.1"/>
    <property type="molecule type" value="Genomic_DNA"/>
</dbReference>
<organism evidence="1">
    <name type="scientific">Sesamum radiatum</name>
    <name type="common">Black benniseed</name>
    <dbReference type="NCBI Taxonomy" id="300843"/>
    <lineage>
        <taxon>Eukaryota</taxon>
        <taxon>Viridiplantae</taxon>
        <taxon>Streptophyta</taxon>
        <taxon>Embryophyta</taxon>
        <taxon>Tracheophyta</taxon>
        <taxon>Spermatophyta</taxon>
        <taxon>Magnoliopsida</taxon>
        <taxon>eudicotyledons</taxon>
        <taxon>Gunneridae</taxon>
        <taxon>Pentapetalae</taxon>
        <taxon>asterids</taxon>
        <taxon>lamiids</taxon>
        <taxon>Lamiales</taxon>
        <taxon>Pedaliaceae</taxon>
        <taxon>Sesamum</taxon>
    </lineage>
</organism>
<dbReference type="AlphaFoldDB" id="A0AAW2ILA9"/>
<evidence type="ECO:0000313" key="1">
    <source>
        <dbReference type="EMBL" id="KAL0282979.1"/>
    </source>
</evidence>
<reference evidence="1" key="2">
    <citation type="journal article" date="2024" name="Plant">
        <title>Genomic evolution and insights into agronomic trait innovations of Sesamum species.</title>
        <authorList>
            <person name="Miao H."/>
            <person name="Wang L."/>
            <person name="Qu L."/>
            <person name="Liu H."/>
            <person name="Sun Y."/>
            <person name="Le M."/>
            <person name="Wang Q."/>
            <person name="Wei S."/>
            <person name="Zheng Y."/>
            <person name="Lin W."/>
            <person name="Duan Y."/>
            <person name="Cao H."/>
            <person name="Xiong S."/>
            <person name="Wang X."/>
            <person name="Wei L."/>
            <person name="Li C."/>
            <person name="Ma Q."/>
            <person name="Ju M."/>
            <person name="Zhao R."/>
            <person name="Li G."/>
            <person name="Mu C."/>
            <person name="Tian Q."/>
            <person name="Mei H."/>
            <person name="Zhang T."/>
            <person name="Gao T."/>
            <person name="Zhang H."/>
        </authorList>
    </citation>
    <scope>NUCLEOTIDE SEQUENCE</scope>
    <source>
        <strain evidence="1">G02</strain>
    </source>
</reference>
<sequence>MALAAGRLSALQPLTCIPSVCRNPFNTDTYRTVHNEAQTNTLTTMVTVCKGCPVYSAPTQYRGRRA</sequence>
<accession>A0AAW2ILA9</accession>